<organism evidence="1 2">
    <name type="scientific">Pseudoflavonifractor capillosus ATCC 29799</name>
    <dbReference type="NCBI Taxonomy" id="411467"/>
    <lineage>
        <taxon>Bacteria</taxon>
        <taxon>Bacillati</taxon>
        <taxon>Bacillota</taxon>
        <taxon>Clostridia</taxon>
        <taxon>Eubacteriales</taxon>
        <taxon>Oscillospiraceae</taxon>
        <taxon>Pseudoflavonifractor</taxon>
    </lineage>
</organism>
<dbReference type="STRING" id="411467.BACCAP_02197"/>
<evidence type="ECO:0000313" key="1">
    <source>
        <dbReference type="EMBL" id="EDM99931.1"/>
    </source>
</evidence>
<dbReference type="Proteomes" id="UP000003639">
    <property type="component" value="Unassembled WGS sequence"/>
</dbReference>
<evidence type="ECO:0000313" key="2">
    <source>
        <dbReference type="Proteomes" id="UP000003639"/>
    </source>
</evidence>
<reference evidence="1 2" key="2">
    <citation type="submission" date="2007-06" db="EMBL/GenBank/DDBJ databases">
        <title>Draft genome sequence of Pseudoflavonifractor capillosus ATCC 29799.</title>
        <authorList>
            <person name="Sudarsanam P."/>
            <person name="Ley R."/>
            <person name="Guruge J."/>
            <person name="Turnbaugh P.J."/>
            <person name="Mahowald M."/>
            <person name="Liep D."/>
            <person name="Gordon J."/>
        </authorList>
    </citation>
    <scope>NUCLEOTIDE SEQUENCE [LARGE SCALE GENOMIC DNA]</scope>
    <source>
        <strain evidence="1 2">ATCC 29799</strain>
    </source>
</reference>
<proteinExistence type="predicted"/>
<sequence>MKKKIMITVASLAALGAAVAGYLHFSGRTPFGHSYFR</sequence>
<reference evidence="1 2" key="1">
    <citation type="submission" date="2007-04" db="EMBL/GenBank/DDBJ databases">
        <authorList>
            <person name="Fulton L."/>
            <person name="Clifton S."/>
            <person name="Fulton B."/>
            <person name="Xu J."/>
            <person name="Minx P."/>
            <person name="Pepin K.H."/>
            <person name="Johnson M."/>
            <person name="Thiruvilangam P."/>
            <person name="Bhonagiri V."/>
            <person name="Nash W.E."/>
            <person name="Mardis E.R."/>
            <person name="Wilson R.K."/>
        </authorList>
    </citation>
    <scope>NUCLEOTIDE SEQUENCE [LARGE SCALE GENOMIC DNA]</scope>
    <source>
        <strain evidence="1 2">ATCC 29799</strain>
    </source>
</reference>
<protein>
    <submittedName>
        <fullName evidence="1">Uncharacterized protein</fullName>
    </submittedName>
</protein>
<keyword evidence="2" id="KW-1185">Reference proteome</keyword>
<comment type="caution">
    <text evidence="1">The sequence shown here is derived from an EMBL/GenBank/DDBJ whole genome shotgun (WGS) entry which is preliminary data.</text>
</comment>
<name>A6NVG2_9FIRM</name>
<dbReference type="EMBL" id="AAXG02000013">
    <property type="protein sequence ID" value="EDM99931.1"/>
    <property type="molecule type" value="Genomic_DNA"/>
</dbReference>
<dbReference type="AlphaFoldDB" id="A6NVG2"/>
<accession>A6NVG2</accession>
<gene>
    <name evidence="1" type="ORF">BACCAP_02197</name>
</gene>